<keyword evidence="7" id="KW-1185">Reference proteome</keyword>
<name>A0A1G9RCW6_9HYPH</name>
<feature type="region of interest" description="Disordered" evidence="5">
    <location>
        <begin position="1"/>
        <end position="37"/>
    </location>
</feature>
<dbReference type="PROSITE" id="PS00868">
    <property type="entry name" value="CYS_MET_METAB_PP"/>
    <property type="match status" value="1"/>
</dbReference>
<evidence type="ECO:0000313" key="7">
    <source>
        <dbReference type="Proteomes" id="UP000198704"/>
    </source>
</evidence>
<keyword evidence="2 3" id="KW-0663">Pyridoxal phosphate</keyword>
<evidence type="ECO:0000256" key="3">
    <source>
        <dbReference type="PIRSR" id="PIRSR001434-2"/>
    </source>
</evidence>
<dbReference type="InterPro" id="IPR000277">
    <property type="entry name" value="Cys/Met-Metab_PyrdxlP-dep_enz"/>
</dbReference>
<organism evidence="6 7">
    <name type="scientific">Methylobacterium phyllostachyos</name>
    <dbReference type="NCBI Taxonomy" id="582672"/>
    <lineage>
        <taxon>Bacteria</taxon>
        <taxon>Pseudomonadati</taxon>
        <taxon>Pseudomonadota</taxon>
        <taxon>Alphaproteobacteria</taxon>
        <taxon>Hyphomicrobiales</taxon>
        <taxon>Methylobacteriaceae</taxon>
        <taxon>Methylobacterium</taxon>
    </lineage>
</organism>
<protein>
    <submittedName>
        <fullName evidence="6">Cystathionine gamma-synthase</fullName>
    </submittedName>
</protein>
<dbReference type="InterPro" id="IPR054542">
    <property type="entry name" value="Cys_met_metab_PP"/>
</dbReference>
<evidence type="ECO:0000256" key="1">
    <source>
        <dbReference type="ARBA" id="ARBA00001933"/>
    </source>
</evidence>
<dbReference type="Gene3D" id="3.90.1150.10">
    <property type="entry name" value="Aspartate Aminotransferase, domain 1"/>
    <property type="match status" value="1"/>
</dbReference>
<dbReference type="Gene3D" id="3.40.640.10">
    <property type="entry name" value="Type I PLP-dependent aspartate aminotransferase-like (Major domain)"/>
    <property type="match status" value="1"/>
</dbReference>
<comment type="similarity">
    <text evidence="4">Belongs to the trans-sulfuration enzymes family.</text>
</comment>
<dbReference type="InterPro" id="IPR015422">
    <property type="entry name" value="PyrdxlP-dep_Trfase_small"/>
</dbReference>
<dbReference type="SUPFAM" id="SSF53383">
    <property type="entry name" value="PLP-dependent transferases"/>
    <property type="match status" value="1"/>
</dbReference>
<dbReference type="GO" id="GO:0004123">
    <property type="term" value="F:cystathionine gamma-lyase activity"/>
    <property type="evidence" value="ECO:0007669"/>
    <property type="project" value="TreeGrafter"/>
</dbReference>
<evidence type="ECO:0000313" key="6">
    <source>
        <dbReference type="EMBL" id="SDM21078.1"/>
    </source>
</evidence>
<dbReference type="AlphaFoldDB" id="A0A1G9RCW6"/>
<dbReference type="InterPro" id="IPR015421">
    <property type="entry name" value="PyrdxlP-dep_Trfase_major"/>
</dbReference>
<feature type="modified residue" description="N6-(pyridoxal phosphate)lysine" evidence="3">
    <location>
        <position position="237"/>
    </location>
</feature>
<gene>
    <name evidence="6" type="ORF">SAMN05216360_101205</name>
</gene>
<comment type="cofactor">
    <cofactor evidence="1 4">
        <name>pyridoxal 5'-phosphate</name>
        <dbReference type="ChEBI" id="CHEBI:597326"/>
    </cofactor>
</comment>
<reference evidence="7" key="1">
    <citation type="submission" date="2016-10" db="EMBL/GenBank/DDBJ databases">
        <authorList>
            <person name="Varghese N."/>
            <person name="Submissions S."/>
        </authorList>
    </citation>
    <scope>NUCLEOTIDE SEQUENCE [LARGE SCALE GENOMIC DNA]</scope>
    <source>
        <strain evidence="7">BL47</strain>
    </source>
</reference>
<evidence type="ECO:0000256" key="4">
    <source>
        <dbReference type="RuleBase" id="RU362118"/>
    </source>
</evidence>
<dbReference type="GO" id="GO:0030170">
    <property type="term" value="F:pyridoxal phosphate binding"/>
    <property type="evidence" value="ECO:0007669"/>
    <property type="project" value="InterPro"/>
</dbReference>
<dbReference type="EMBL" id="FNHS01000001">
    <property type="protein sequence ID" value="SDM21078.1"/>
    <property type="molecule type" value="Genomic_DNA"/>
</dbReference>
<dbReference type="FunFam" id="3.40.640.10:FF:000046">
    <property type="entry name" value="Cystathionine gamma-lyase"/>
    <property type="match status" value="1"/>
</dbReference>
<sequence length="419" mass="44199">MPDAMAHGTRPFSSAGNRQMSQPNAPERPADTQTDGTPAFARKSLAAQAMGRIEPETRAVVMPLHVATTFIRDPDNGYSSGYCYARPDNATVREAESVLAMLEGAAAGALLFGSGMAAATAVFGALEPGDHVVAGTVMYWALKRWLREEAPRRGLTLSFVDTDDLVALRTAIEPGRTKLVWIETPGNPLWTVTDIAAATEIAHAAGARLAVDSTAASPVHTRPLELGADLVMHSATKILNGHSDVVAGVLAGARDDAFWKRIGGIRAGSGGILGPFEAYLLMRSLRTLHLRAAAQSASALRLAQRLSVHPHVSRVLYPGLADDPGHAVALRQMRDGFGFMLSIRVAGGEADAIATAARVRLWKRATSLGGVESLIEHRASVEGAGSPCPPDLLRLSTGIEDTDDLFADLDQALRGAQAG</sequence>
<proteinExistence type="inferred from homology"/>
<dbReference type="Proteomes" id="UP000198704">
    <property type="component" value="Unassembled WGS sequence"/>
</dbReference>
<dbReference type="GO" id="GO:0019346">
    <property type="term" value="P:transsulfuration"/>
    <property type="evidence" value="ECO:0007669"/>
    <property type="project" value="InterPro"/>
</dbReference>
<dbReference type="Pfam" id="PF01053">
    <property type="entry name" value="Cys_Met_Meta_PP"/>
    <property type="match status" value="1"/>
</dbReference>
<dbReference type="InterPro" id="IPR015424">
    <property type="entry name" value="PyrdxlP-dep_Trfase"/>
</dbReference>
<dbReference type="GO" id="GO:0019343">
    <property type="term" value="P:cysteine biosynthetic process via cystathionine"/>
    <property type="evidence" value="ECO:0007669"/>
    <property type="project" value="TreeGrafter"/>
</dbReference>
<dbReference type="STRING" id="582672.SAMN05216360_101205"/>
<evidence type="ECO:0000256" key="5">
    <source>
        <dbReference type="SAM" id="MobiDB-lite"/>
    </source>
</evidence>
<dbReference type="PIRSF" id="PIRSF001434">
    <property type="entry name" value="CGS"/>
    <property type="match status" value="1"/>
</dbReference>
<dbReference type="GO" id="GO:0005737">
    <property type="term" value="C:cytoplasm"/>
    <property type="evidence" value="ECO:0007669"/>
    <property type="project" value="TreeGrafter"/>
</dbReference>
<dbReference type="PANTHER" id="PTHR11808:SF85">
    <property type="entry name" value="CYSTATHIONINE GAMMA-LYASE-RELATED"/>
    <property type="match status" value="1"/>
</dbReference>
<dbReference type="PANTHER" id="PTHR11808">
    <property type="entry name" value="TRANS-SULFURATION ENZYME FAMILY MEMBER"/>
    <property type="match status" value="1"/>
</dbReference>
<feature type="compositionally biased region" description="Polar residues" evidence="5">
    <location>
        <begin position="11"/>
        <end position="24"/>
    </location>
</feature>
<accession>A0A1G9RCW6</accession>
<evidence type="ECO:0000256" key="2">
    <source>
        <dbReference type="ARBA" id="ARBA00022898"/>
    </source>
</evidence>